<reference evidence="7" key="1">
    <citation type="journal article" date="2019" name="Int. J. Syst. Evol. Microbiol.">
        <title>The Global Catalogue of Microorganisms (GCM) 10K type strain sequencing project: providing services to taxonomists for standard genome sequencing and annotation.</title>
        <authorList>
            <consortium name="The Broad Institute Genomics Platform"/>
            <consortium name="The Broad Institute Genome Sequencing Center for Infectious Disease"/>
            <person name="Wu L."/>
            <person name="Ma J."/>
        </authorList>
    </citation>
    <scope>NUCLEOTIDE SEQUENCE [LARGE SCALE GENOMIC DNA]</scope>
    <source>
        <strain evidence="7">JCM 12607</strain>
    </source>
</reference>
<evidence type="ECO:0000313" key="6">
    <source>
        <dbReference type="EMBL" id="MFD0626127.1"/>
    </source>
</evidence>
<dbReference type="PANTHER" id="PTHR30290:SF10">
    <property type="entry name" value="PERIPLASMIC OLIGOPEPTIDE-BINDING PROTEIN-RELATED"/>
    <property type="match status" value="1"/>
</dbReference>
<dbReference type="Proteomes" id="UP001596915">
    <property type="component" value="Unassembled WGS sequence"/>
</dbReference>
<dbReference type="Gene3D" id="3.90.76.10">
    <property type="entry name" value="Dipeptide-binding Protein, Domain 1"/>
    <property type="match status" value="1"/>
</dbReference>
<feature type="domain" description="Solute-binding protein family 5" evidence="5">
    <location>
        <begin position="82"/>
        <end position="447"/>
    </location>
</feature>
<name>A0ABW2X0G8_9ACTN</name>
<evidence type="ECO:0000256" key="1">
    <source>
        <dbReference type="ARBA" id="ARBA00004196"/>
    </source>
</evidence>
<dbReference type="InterPro" id="IPR030678">
    <property type="entry name" value="Peptide/Ni-bd"/>
</dbReference>
<keyword evidence="7" id="KW-1185">Reference proteome</keyword>
<comment type="subcellular location">
    <subcellularLocation>
        <location evidence="1">Cell envelope</location>
    </subcellularLocation>
</comment>
<dbReference type="PANTHER" id="PTHR30290">
    <property type="entry name" value="PERIPLASMIC BINDING COMPONENT OF ABC TRANSPORTER"/>
    <property type="match status" value="1"/>
</dbReference>
<comment type="similarity">
    <text evidence="2">Belongs to the bacterial solute-binding protein 5 family.</text>
</comment>
<dbReference type="InterPro" id="IPR000914">
    <property type="entry name" value="SBP_5_dom"/>
</dbReference>
<evidence type="ECO:0000259" key="5">
    <source>
        <dbReference type="Pfam" id="PF00496"/>
    </source>
</evidence>
<dbReference type="Gene3D" id="3.40.190.10">
    <property type="entry name" value="Periplasmic binding protein-like II"/>
    <property type="match status" value="1"/>
</dbReference>
<dbReference type="PIRSF" id="PIRSF002741">
    <property type="entry name" value="MppA"/>
    <property type="match status" value="1"/>
</dbReference>
<evidence type="ECO:0000256" key="3">
    <source>
        <dbReference type="ARBA" id="ARBA00022448"/>
    </source>
</evidence>
<dbReference type="InterPro" id="IPR039424">
    <property type="entry name" value="SBP_5"/>
</dbReference>
<evidence type="ECO:0000313" key="7">
    <source>
        <dbReference type="Proteomes" id="UP001596915"/>
    </source>
</evidence>
<organism evidence="6 7">
    <name type="scientific">Streptomyces sanglieri</name>
    <dbReference type="NCBI Taxonomy" id="193460"/>
    <lineage>
        <taxon>Bacteria</taxon>
        <taxon>Bacillati</taxon>
        <taxon>Actinomycetota</taxon>
        <taxon>Actinomycetes</taxon>
        <taxon>Kitasatosporales</taxon>
        <taxon>Streptomycetaceae</taxon>
        <taxon>Streptomyces</taxon>
    </lineage>
</organism>
<evidence type="ECO:0000256" key="4">
    <source>
        <dbReference type="ARBA" id="ARBA00022729"/>
    </source>
</evidence>
<keyword evidence="3" id="KW-0813">Transport</keyword>
<dbReference type="EMBL" id="JBHTGL010000008">
    <property type="protein sequence ID" value="MFD0626127.1"/>
    <property type="molecule type" value="Genomic_DNA"/>
</dbReference>
<dbReference type="SUPFAM" id="SSF53850">
    <property type="entry name" value="Periplasmic binding protein-like II"/>
    <property type="match status" value="1"/>
</dbReference>
<sequence>MKVRTRRSATLISGGVAVVLLLSGCGSEDQIWPFESKDTMVVGMSDDILATDPAAGYDPGSWLLFNNVFQSLLSFPPGGSIPVPEAADECGFSDGSRTYTCTLRDGLKFSNGNSLTSADVKYSFDRAIKINDPAGPAPLLSTISSIRTPDDKTVIFRLKVPDATFPSKIASGAGSIVDRRVYPKDSLLEGGRTVGSGPYKLDSIDKSKAVFSVYSGYHGTAEVKNSGVTMKLFQGNQQALKTALEEDEVDIAYRGLTAKTIAALDTSPSAEKDGLDVVQGSSAEVQHMVFNVKDPVVGKLAVRKAIAYLVDRYALVSEVYQSTAAPLYSIVPVGVTGHGNSFFNTYGDSPQPQKAKDVLRESGITDKVKLTLWSTPSRYGPATDDELQTIADQLNKSGLFEAGMKSVPFDQYEKGIADGKFGIYVKGWVPDYPDPDNFTQPFFGDGNVLSNNYENSDITKQIIPQTSSMTDRASTRSSFIKLQDIVARQLPLLPLWQGKQYAVANENVRGLQNCLDTSTVFRFWELSTAP</sequence>
<dbReference type="Pfam" id="PF00496">
    <property type="entry name" value="SBP_bac_5"/>
    <property type="match status" value="1"/>
</dbReference>
<dbReference type="Gene3D" id="3.10.105.10">
    <property type="entry name" value="Dipeptide-binding Protein, Domain 3"/>
    <property type="match status" value="1"/>
</dbReference>
<evidence type="ECO:0000256" key="2">
    <source>
        <dbReference type="ARBA" id="ARBA00005695"/>
    </source>
</evidence>
<protein>
    <submittedName>
        <fullName evidence="6">ABC transporter substrate-binding protein</fullName>
    </submittedName>
</protein>
<gene>
    <name evidence="6" type="ORF">ACFQ2K_28810</name>
</gene>
<keyword evidence="4" id="KW-0732">Signal</keyword>
<dbReference type="PROSITE" id="PS51257">
    <property type="entry name" value="PROKAR_LIPOPROTEIN"/>
    <property type="match status" value="1"/>
</dbReference>
<proteinExistence type="inferred from homology"/>
<comment type="caution">
    <text evidence="6">The sequence shown here is derived from an EMBL/GenBank/DDBJ whole genome shotgun (WGS) entry which is preliminary data.</text>
</comment>
<accession>A0ABW2X0G8</accession>